<evidence type="ECO:0000313" key="9">
    <source>
        <dbReference type="EMBL" id="GGE34647.1"/>
    </source>
</evidence>
<keyword evidence="3 7" id="KW-0489">Methyltransferase</keyword>
<keyword evidence="2" id="KW-0963">Cytoplasm</keyword>
<dbReference type="GO" id="GO:0008173">
    <property type="term" value="F:RNA methyltransferase activity"/>
    <property type="evidence" value="ECO:0007669"/>
    <property type="project" value="InterPro"/>
</dbReference>
<dbReference type="GO" id="GO:0006396">
    <property type="term" value="P:RNA processing"/>
    <property type="evidence" value="ECO:0007669"/>
    <property type="project" value="InterPro"/>
</dbReference>
<dbReference type="GO" id="GO:0001510">
    <property type="term" value="P:RNA methylation"/>
    <property type="evidence" value="ECO:0007669"/>
    <property type="project" value="InterPro"/>
</dbReference>
<dbReference type="GO" id="GO:0008757">
    <property type="term" value="F:S-adenosylmethionine-dependent methyltransferase activity"/>
    <property type="evidence" value="ECO:0007669"/>
    <property type="project" value="InterPro"/>
</dbReference>
<evidence type="ECO:0000256" key="3">
    <source>
        <dbReference type="ARBA" id="ARBA00022603"/>
    </source>
</evidence>
<dbReference type="InterPro" id="IPR001678">
    <property type="entry name" value="MeTrfase_RsmB-F_NOP2_dom"/>
</dbReference>
<dbReference type="Gene3D" id="3.30.70.1170">
    <property type="entry name" value="Sun protein, domain 3"/>
    <property type="match status" value="1"/>
</dbReference>
<dbReference type="Gene3D" id="2.30.130.60">
    <property type="match status" value="1"/>
</dbReference>
<dbReference type="AlphaFoldDB" id="A0A8J2VPD4"/>
<dbReference type="PROSITE" id="PS51686">
    <property type="entry name" value="SAM_MT_RSMB_NOP"/>
    <property type="match status" value="1"/>
</dbReference>
<dbReference type="InterPro" id="IPR011023">
    <property type="entry name" value="Nop2p"/>
</dbReference>
<evidence type="ECO:0000256" key="4">
    <source>
        <dbReference type="ARBA" id="ARBA00022679"/>
    </source>
</evidence>
<dbReference type="InterPro" id="IPR023267">
    <property type="entry name" value="RCMT"/>
</dbReference>
<dbReference type="InterPro" id="IPR031341">
    <property type="entry name" value="Methyltr_RsmF_N"/>
</dbReference>
<dbReference type="Pfam" id="PF17125">
    <property type="entry name" value="Methyltr_RsmF_N"/>
    <property type="match status" value="1"/>
</dbReference>
<reference evidence="9" key="2">
    <citation type="submission" date="2020-09" db="EMBL/GenBank/DDBJ databases">
        <authorList>
            <person name="Sun Q."/>
            <person name="Zhou Y."/>
        </authorList>
    </citation>
    <scope>NUCLEOTIDE SEQUENCE</scope>
    <source>
        <strain evidence="9">CGMCC 1.15371</strain>
    </source>
</reference>
<dbReference type="RefSeq" id="WP_188690569.1">
    <property type="nucleotide sequence ID" value="NZ_BMIR01000004.1"/>
</dbReference>
<evidence type="ECO:0000256" key="1">
    <source>
        <dbReference type="ARBA" id="ARBA00007494"/>
    </source>
</evidence>
<feature type="active site" description="Nucleophile" evidence="7">
    <location>
        <position position="231"/>
    </location>
</feature>
<keyword evidence="10" id="KW-1185">Reference proteome</keyword>
<organism evidence="9 10">
    <name type="scientific">Pullulanibacillus camelliae</name>
    <dbReference type="NCBI Taxonomy" id="1707096"/>
    <lineage>
        <taxon>Bacteria</taxon>
        <taxon>Bacillati</taxon>
        <taxon>Bacillota</taxon>
        <taxon>Bacilli</taxon>
        <taxon>Bacillales</taxon>
        <taxon>Sporolactobacillaceae</taxon>
        <taxon>Pullulanibacillus</taxon>
    </lineage>
</organism>
<feature type="binding site" evidence="7">
    <location>
        <begin position="109"/>
        <end position="115"/>
    </location>
    <ligand>
        <name>S-adenosyl-L-methionine</name>
        <dbReference type="ChEBI" id="CHEBI:59789"/>
    </ligand>
</feature>
<dbReference type="Pfam" id="PF17126">
    <property type="entry name" value="RsmF_methylt_CI"/>
    <property type="match status" value="1"/>
</dbReference>
<feature type="domain" description="SAM-dependent MTase RsmB/NOP-type" evidence="8">
    <location>
        <begin position="1"/>
        <end position="302"/>
    </location>
</feature>
<dbReference type="EMBL" id="BMIR01000004">
    <property type="protein sequence ID" value="GGE34647.1"/>
    <property type="molecule type" value="Genomic_DNA"/>
</dbReference>
<comment type="caution">
    <text evidence="7">Lacks conserved residue(s) required for the propagation of feature annotation.</text>
</comment>
<evidence type="ECO:0000259" key="8">
    <source>
        <dbReference type="PROSITE" id="PS51686"/>
    </source>
</evidence>
<proteinExistence type="inferred from homology"/>
<dbReference type="InterPro" id="IPR049560">
    <property type="entry name" value="MeTrfase_RsmB-F_NOP2_cat"/>
</dbReference>
<comment type="caution">
    <text evidence="9">The sequence shown here is derived from an EMBL/GenBank/DDBJ whole genome shotgun (WGS) entry which is preliminary data.</text>
</comment>
<evidence type="ECO:0000313" key="10">
    <source>
        <dbReference type="Proteomes" id="UP000628775"/>
    </source>
</evidence>
<reference evidence="9" key="1">
    <citation type="journal article" date="2014" name="Int. J. Syst. Evol. Microbiol.">
        <title>Complete genome sequence of Corynebacterium casei LMG S-19264T (=DSM 44701T), isolated from a smear-ripened cheese.</title>
        <authorList>
            <consortium name="US DOE Joint Genome Institute (JGI-PGF)"/>
            <person name="Walter F."/>
            <person name="Albersmeier A."/>
            <person name="Kalinowski J."/>
            <person name="Ruckert C."/>
        </authorList>
    </citation>
    <scope>NUCLEOTIDE SEQUENCE</scope>
    <source>
        <strain evidence="9">CGMCC 1.15371</strain>
    </source>
</reference>
<feature type="binding site" evidence="7">
    <location>
        <position position="133"/>
    </location>
    <ligand>
        <name>S-adenosyl-L-methionine</name>
        <dbReference type="ChEBI" id="CHEBI:59789"/>
    </ligand>
</feature>
<dbReference type="SUPFAM" id="SSF53335">
    <property type="entry name" value="S-adenosyl-L-methionine-dependent methyltransferases"/>
    <property type="match status" value="1"/>
</dbReference>
<gene>
    <name evidence="9" type="ORF">GCM10011391_11670</name>
</gene>
<sequence>MQLPRDFQIKMQDLLKEEYEAFIHSYDESKSQGLRVNTLKLSVETFLKESPFTLQQVPWTETGFYYEENSRPGKHPYHEAGLYYIQEPSAMAVGESVAPRPGEKVLDLCAAPGGKTTHLAAQMQQEGLLVSNEIHPMRARVLSQNVERMGIKNAVVTNETPERLAEHFPSFFDRILVDAPCSGEGMFRKDPEARAEWSLDNVARCSERQLAILNHAATMLRPGGKLVYSTCTFSPEENEGVIAAFIKAQHHFDIVEGPDYQGLSHGRPEWVAHAVPSLEKTRRIWPHLVKGEGHFIAVLRKGDGEQGQRLKPAEILKDHKLIKEYQSFVKASLNTIPKGQYALFGDQLYLVPDGMVSMKNLKVIRPGWHLGTLKKNRFEPAHACALALKNGEAKYTVNLSKDASEVVAYLRGETLNIDGAKGWYLVGVDGHALGWGKLSNNMLKNHYPKGLRWTGR</sequence>
<evidence type="ECO:0000256" key="7">
    <source>
        <dbReference type="PROSITE-ProRule" id="PRU01023"/>
    </source>
</evidence>
<dbReference type="InterPro" id="IPR018314">
    <property type="entry name" value="RsmB/NOL1/NOP2-like_CS"/>
</dbReference>
<dbReference type="InterPro" id="IPR029063">
    <property type="entry name" value="SAM-dependent_MTases_sf"/>
</dbReference>
<evidence type="ECO:0000256" key="6">
    <source>
        <dbReference type="ARBA" id="ARBA00022884"/>
    </source>
</evidence>
<keyword evidence="4 7" id="KW-0808">Transferase</keyword>
<dbReference type="Gene3D" id="3.40.50.150">
    <property type="entry name" value="Vaccinia Virus protein VP39"/>
    <property type="match status" value="1"/>
</dbReference>
<evidence type="ECO:0000256" key="5">
    <source>
        <dbReference type="ARBA" id="ARBA00022691"/>
    </source>
</evidence>
<accession>A0A8J2VPD4</accession>
<dbReference type="CDD" id="cd21147">
    <property type="entry name" value="RsmF_methylt_CTD1"/>
    <property type="match status" value="1"/>
</dbReference>
<keyword evidence="6 7" id="KW-0694">RNA-binding</keyword>
<protein>
    <submittedName>
        <fullName evidence="9">Methylase</fullName>
    </submittedName>
</protein>
<dbReference type="PANTHER" id="PTHR22807">
    <property type="entry name" value="NOP2 YEAST -RELATED NOL1/NOP2/FMU SUN DOMAIN-CONTAINING"/>
    <property type="match status" value="1"/>
</dbReference>
<dbReference type="Pfam" id="PF13636">
    <property type="entry name" value="Methyltranf_PUA"/>
    <property type="match status" value="1"/>
</dbReference>
<comment type="similarity">
    <text evidence="1 7">Belongs to the class I-like SAM-binding methyltransferase superfamily. RsmB/NOP family.</text>
</comment>
<dbReference type="Pfam" id="PF01189">
    <property type="entry name" value="Methyltr_RsmB-F"/>
    <property type="match status" value="1"/>
</dbReference>
<dbReference type="InterPro" id="IPR031340">
    <property type="entry name" value="RsmF_methylt_CI"/>
</dbReference>
<feature type="binding site" evidence="7">
    <location>
        <position position="178"/>
    </location>
    <ligand>
        <name>S-adenosyl-L-methionine</name>
        <dbReference type="ChEBI" id="CHEBI:59789"/>
    </ligand>
</feature>
<dbReference type="CDD" id="cd02440">
    <property type="entry name" value="AdoMet_MTases"/>
    <property type="match status" value="1"/>
</dbReference>
<dbReference type="PRINTS" id="PR02008">
    <property type="entry name" value="RCMTFAMILY"/>
</dbReference>
<evidence type="ECO:0000256" key="2">
    <source>
        <dbReference type="ARBA" id="ARBA00022490"/>
    </source>
</evidence>
<dbReference type="Proteomes" id="UP000628775">
    <property type="component" value="Unassembled WGS sequence"/>
</dbReference>
<dbReference type="PANTHER" id="PTHR22807:SF30">
    <property type="entry name" value="28S RRNA (CYTOSINE(4447)-C(5))-METHYLTRANSFERASE-RELATED"/>
    <property type="match status" value="1"/>
</dbReference>
<name>A0A8J2VPD4_9BACL</name>
<keyword evidence="5 7" id="KW-0949">S-adenosyl-L-methionine</keyword>
<dbReference type="InterPro" id="IPR027391">
    <property type="entry name" value="Nol1_Nop2_Fmu_2"/>
</dbReference>
<dbReference type="NCBIfam" id="TIGR00446">
    <property type="entry name" value="nop2p"/>
    <property type="match status" value="1"/>
</dbReference>
<dbReference type="GO" id="GO:0003723">
    <property type="term" value="F:RNA binding"/>
    <property type="evidence" value="ECO:0007669"/>
    <property type="project" value="UniProtKB-UniRule"/>
</dbReference>
<dbReference type="PROSITE" id="PS01153">
    <property type="entry name" value="NOL1_NOP2_SUN"/>
    <property type="match status" value="1"/>
</dbReference>